<keyword evidence="3" id="KW-1185">Reference proteome</keyword>
<dbReference type="SUPFAM" id="SSF52788">
    <property type="entry name" value="Phosphotyrosine protein phosphatases I"/>
    <property type="match status" value="1"/>
</dbReference>
<dbReference type="PANTHER" id="PTHR11717:SF31">
    <property type="entry name" value="LOW MOLECULAR WEIGHT PROTEIN-TYROSINE-PHOSPHATASE ETP-RELATED"/>
    <property type="match status" value="1"/>
</dbReference>
<proteinExistence type="predicted"/>
<dbReference type="GO" id="GO:0004725">
    <property type="term" value="F:protein tyrosine phosphatase activity"/>
    <property type="evidence" value="ECO:0007669"/>
    <property type="project" value="TreeGrafter"/>
</dbReference>
<accession>A0A560WCT5</accession>
<feature type="domain" description="Phosphotyrosine protein phosphatase I" evidence="1">
    <location>
        <begin position="3"/>
        <end position="189"/>
    </location>
</feature>
<comment type="caution">
    <text evidence="2">The sequence shown here is derived from an EMBL/GenBank/DDBJ whole genome shotgun (WGS) entry which is preliminary data.</text>
</comment>
<dbReference type="PANTHER" id="PTHR11717">
    <property type="entry name" value="LOW MOLECULAR WEIGHT PROTEIN TYROSINE PHOSPHATASE"/>
    <property type="match status" value="1"/>
</dbReference>
<reference evidence="2 3" key="1">
    <citation type="submission" date="2019-06" db="EMBL/GenBank/DDBJ databases">
        <title>Sequencing the genomes of 1000 actinobacteria strains.</title>
        <authorList>
            <person name="Klenk H.-P."/>
        </authorList>
    </citation>
    <scope>NUCLEOTIDE SEQUENCE [LARGE SCALE GENOMIC DNA]</scope>
    <source>
        <strain evidence="2 3">DSM 18935</strain>
    </source>
</reference>
<organism evidence="2 3">
    <name type="scientific">Marihabitans asiaticum</name>
    <dbReference type="NCBI Taxonomy" id="415218"/>
    <lineage>
        <taxon>Bacteria</taxon>
        <taxon>Bacillati</taxon>
        <taxon>Actinomycetota</taxon>
        <taxon>Actinomycetes</taxon>
        <taxon>Micrococcales</taxon>
        <taxon>Intrasporangiaceae</taxon>
        <taxon>Marihabitans</taxon>
    </lineage>
</organism>
<dbReference type="Pfam" id="PF01451">
    <property type="entry name" value="LMWPc"/>
    <property type="match status" value="1"/>
</dbReference>
<protein>
    <submittedName>
        <fullName evidence="2">Protein-tyrosine phosphatase</fullName>
    </submittedName>
</protein>
<dbReference type="InterPro" id="IPR050438">
    <property type="entry name" value="LMW_PTPase"/>
</dbReference>
<dbReference type="SMART" id="SM00226">
    <property type="entry name" value="LMWPc"/>
    <property type="match status" value="1"/>
</dbReference>
<dbReference type="AlphaFoldDB" id="A0A560WCT5"/>
<dbReference type="Proteomes" id="UP000315628">
    <property type="component" value="Unassembled WGS sequence"/>
</dbReference>
<evidence type="ECO:0000259" key="1">
    <source>
        <dbReference type="SMART" id="SM00226"/>
    </source>
</evidence>
<dbReference type="EMBL" id="VIUW01000002">
    <property type="protein sequence ID" value="TWD15503.1"/>
    <property type="molecule type" value="Genomic_DNA"/>
</dbReference>
<dbReference type="InterPro" id="IPR023485">
    <property type="entry name" value="Ptyr_pPase"/>
</dbReference>
<sequence length="195" mass="20622">MTFRVLFICTGNICRSPSAERLLTSALAHHRSSGEVLVGSAGTKPVLDAAIEPQAAQLLSAAGADVAGFSARRLTPSLLDEADLVLGLAREHRSSAAQMWPSALRRSFTLREFARLVSRITTAELAAVVGDGAPLPDRLRAIAELAPLHRAPVAHPDLDDVPDPYGREAEAFEAAHVQIVRAVEAIGAALELSHA</sequence>
<dbReference type="Gene3D" id="3.40.50.2300">
    <property type="match status" value="1"/>
</dbReference>
<dbReference type="RefSeq" id="WP_170236199.1">
    <property type="nucleotide sequence ID" value="NZ_BAAAYT010000007.1"/>
</dbReference>
<gene>
    <name evidence="2" type="ORF">FB557_1014</name>
</gene>
<name>A0A560WCT5_9MICO</name>
<evidence type="ECO:0000313" key="2">
    <source>
        <dbReference type="EMBL" id="TWD15503.1"/>
    </source>
</evidence>
<dbReference type="InterPro" id="IPR036196">
    <property type="entry name" value="Ptyr_pPase_sf"/>
</dbReference>
<evidence type="ECO:0000313" key="3">
    <source>
        <dbReference type="Proteomes" id="UP000315628"/>
    </source>
</evidence>